<feature type="transmembrane region" description="Helical" evidence="1">
    <location>
        <begin position="105"/>
        <end position="124"/>
    </location>
</feature>
<keyword evidence="1" id="KW-0812">Transmembrane</keyword>
<comment type="caution">
    <text evidence="2">The sequence shown here is derived from an EMBL/GenBank/DDBJ whole genome shotgun (WGS) entry which is preliminary data.</text>
</comment>
<name>A0ABV8ZYC7_9ACTN</name>
<dbReference type="Proteomes" id="UP001595997">
    <property type="component" value="Unassembled WGS sequence"/>
</dbReference>
<keyword evidence="1" id="KW-0472">Membrane</keyword>
<organism evidence="2 3">
    <name type="scientific">Streptomyces ovatisporus</name>
    <dbReference type="NCBI Taxonomy" id="1128682"/>
    <lineage>
        <taxon>Bacteria</taxon>
        <taxon>Bacillati</taxon>
        <taxon>Actinomycetota</taxon>
        <taxon>Actinomycetes</taxon>
        <taxon>Kitasatosporales</taxon>
        <taxon>Streptomycetaceae</taxon>
        <taxon>Streptomyces</taxon>
    </lineage>
</organism>
<evidence type="ECO:0000313" key="3">
    <source>
        <dbReference type="Proteomes" id="UP001595997"/>
    </source>
</evidence>
<feature type="transmembrane region" description="Helical" evidence="1">
    <location>
        <begin position="145"/>
        <end position="167"/>
    </location>
</feature>
<proteinExistence type="predicted"/>
<evidence type="ECO:0000313" key="2">
    <source>
        <dbReference type="EMBL" id="MFC4492712.1"/>
    </source>
</evidence>
<reference evidence="3" key="1">
    <citation type="journal article" date="2019" name="Int. J. Syst. Evol. Microbiol.">
        <title>The Global Catalogue of Microorganisms (GCM) 10K type strain sequencing project: providing services to taxonomists for standard genome sequencing and annotation.</title>
        <authorList>
            <consortium name="The Broad Institute Genomics Platform"/>
            <consortium name="The Broad Institute Genome Sequencing Center for Infectious Disease"/>
            <person name="Wu L."/>
            <person name="Ma J."/>
        </authorList>
    </citation>
    <scope>NUCLEOTIDE SEQUENCE [LARGE SCALE GENOMIC DNA]</scope>
    <source>
        <strain evidence="3">CGMCC 4.7357</strain>
    </source>
</reference>
<evidence type="ECO:0008006" key="4">
    <source>
        <dbReference type="Google" id="ProtNLM"/>
    </source>
</evidence>
<protein>
    <recommendedName>
        <fullName evidence="4">Integral membrane protein</fullName>
    </recommendedName>
</protein>
<accession>A0ABV8ZYC7</accession>
<evidence type="ECO:0000256" key="1">
    <source>
        <dbReference type="SAM" id="Phobius"/>
    </source>
</evidence>
<dbReference type="RefSeq" id="WP_386440745.1">
    <property type="nucleotide sequence ID" value="NZ_JBHSFH010000002.1"/>
</dbReference>
<feature type="transmembrane region" description="Helical" evidence="1">
    <location>
        <begin position="47"/>
        <end position="66"/>
    </location>
</feature>
<keyword evidence="1" id="KW-1133">Transmembrane helix</keyword>
<gene>
    <name evidence="2" type="ORF">ACFPA8_00990</name>
</gene>
<dbReference type="EMBL" id="JBHSFH010000002">
    <property type="protein sequence ID" value="MFC4492712.1"/>
    <property type="molecule type" value="Genomic_DNA"/>
</dbReference>
<sequence length="544" mass="60098">MNSAFRQRVIDELVGHAERPVPPSLGVNLRPVLAHALRARQQEVRTALAMAGVWLAYFLVSVLMTWDAIDDRFGGNADLPFGELLSLMLFTDLGPGASLSEQPTAWVLFYAAVVLALWAGRAVSGRETLVYMQSRAPRWWTRSGVRRKLGGVVTLAARLLVAVYWITAATGVAENPYPVIFPLLLAAVVWWHRVRVTTVLREQLSREKFPTAVQPDLPLTQRYHLVGEAIDREQHAQAALYDANRPFVGAGVPYKPWSFALELRRKKEFEHGVPAQGETHLSNRHVLGMIMPRLVALREAAARTSRDRLRDLEIEEFVYMPSGVRRDSGVYSPESVQGHLGEAVEEGGEARRHFIRVRVGAWEEQVVVSLLVRVHTQGGMLVLEVVPHVLGPVAESFREVDAVVERQAEGLLREGVLAILTAPALTAAAGISALRALFSVCRVWLSSPEHAAPDAPLVSIRELASTSELSLFQEMDVSRYIKTVQDRIASGVRDALEQHGYRTDRFEQQIVNVRDGGVFIQGMSGGAVATGEHGHAEHVEGSFT</sequence>
<keyword evidence="3" id="KW-1185">Reference proteome</keyword>